<name>A0AAV7WQD6_PLEWA</name>
<evidence type="ECO:0000313" key="1">
    <source>
        <dbReference type="EMBL" id="KAJ1215136.1"/>
    </source>
</evidence>
<dbReference type="SUPFAM" id="SSF56219">
    <property type="entry name" value="DNase I-like"/>
    <property type="match status" value="1"/>
</dbReference>
<evidence type="ECO:0000313" key="2">
    <source>
        <dbReference type="Proteomes" id="UP001066276"/>
    </source>
</evidence>
<keyword evidence="2" id="KW-1185">Reference proteome</keyword>
<accession>A0AAV7WQD6</accession>
<sequence>MYHAGFSRGSGGVPLMLHRSLPISVARVHIDPQRRYVGIEGRLVGGQVNLISCNVLLQLLRPTLEGLRSLLLCLPQGTMIIGGDFNAVPDSVPNTSTAPALAGGLNRCVCQCGRTLWVYAMRGGLGTRKQERLPTSQQPIIQRSG</sequence>
<dbReference type="AlphaFoldDB" id="A0AAV7WQD6"/>
<dbReference type="EMBL" id="JANPWB010000001">
    <property type="protein sequence ID" value="KAJ1215136.1"/>
    <property type="molecule type" value="Genomic_DNA"/>
</dbReference>
<dbReference type="Gene3D" id="3.60.10.10">
    <property type="entry name" value="Endonuclease/exonuclease/phosphatase"/>
    <property type="match status" value="1"/>
</dbReference>
<dbReference type="Proteomes" id="UP001066276">
    <property type="component" value="Chromosome 1_1"/>
</dbReference>
<reference evidence="1" key="1">
    <citation type="journal article" date="2022" name="bioRxiv">
        <title>Sequencing and chromosome-scale assembly of the giantPleurodeles waltlgenome.</title>
        <authorList>
            <person name="Brown T."/>
            <person name="Elewa A."/>
            <person name="Iarovenko S."/>
            <person name="Subramanian E."/>
            <person name="Araus A.J."/>
            <person name="Petzold A."/>
            <person name="Susuki M."/>
            <person name="Suzuki K.-i.T."/>
            <person name="Hayashi T."/>
            <person name="Toyoda A."/>
            <person name="Oliveira C."/>
            <person name="Osipova E."/>
            <person name="Leigh N.D."/>
            <person name="Simon A."/>
            <person name="Yun M.H."/>
        </authorList>
    </citation>
    <scope>NUCLEOTIDE SEQUENCE</scope>
    <source>
        <strain evidence="1">20211129_DDA</strain>
        <tissue evidence="1">Liver</tissue>
    </source>
</reference>
<proteinExistence type="predicted"/>
<comment type="caution">
    <text evidence="1">The sequence shown here is derived from an EMBL/GenBank/DDBJ whole genome shotgun (WGS) entry which is preliminary data.</text>
</comment>
<organism evidence="1 2">
    <name type="scientific">Pleurodeles waltl</name>
    <name type="common">Iberian ribbed newt</name>
    <dbReference type="NCBI Taxonomy" id="8319"/>
    <lineage>
        <taxon>Eukaryota</taxon>
        <taxon>Metazoa</taxon>
        <taxon>Chordata</taxon>
        <taxon>Craniata</taxon>
        <taxon>Vertebrata</taxon>
        <taxon>Euteleostomi</taxon>
        <taxon>Amphibia</taxon>
        <taxon>Batrachia</taxon>
        <taxon>Caudata</taxon>
        <taxon>Salamandroidea</taxon>
        <taxon>Salamandridae</taxon>
        <taxon>Pleurodelinae</taxon>
        <taxon>Pleurodeles</taxon>
    </lineage>
</organism>
<evidence type="ECO:0008006" key="3">
    <source>
        <dbReference type="Google" id="ProtNLM"/>
    </source>
</evidence>
<gene>
    <name evidence="1" type="ORF">NDU88_002745</name>
</gene>
<protein>
    <recommendedName>
        <fullName evidence="3">Endonuclease/exonuclease/phosphatase domain-containing protein</fullName>
    </recommendedName>
</protein>
<dbReference type="InterPro" id="IPR036691">
    <property type="entry name" value="Endo/exonu/phosph_ase_sf"/>
</dbReference>